<proteinExistence type="predicted"/>
<dbReference type="KEGG" id="psuu:Psuf_068100"/>
<evidence type="ECO:0000313" key="3">
    <source>
        <dbReference type="EMBL" id="BCB89497.1"/>
    </source>
</evidence>
<dbReference type="CDD" id="cd00093">
    <property type="entry name" value="HTH_XRE"/>
    <property type="match status" value="1"/>
</dbReference>
<dbReference type="SUPFAM" id="SSF47413">
    <property type="entry name" value="lambda repressor-like DNA-binding domains"/>
    <property type="match status" value="1"/>
</dbReference>
<dbReference type="Proteomes" id="UP000503011">
    <property type="component" value="Chromosome"/>
</dbReference>
<keyword evidence="4" id="KW-1185">Reference proteome</keyword>
<reference evidence="3 4" key="1">
    <citation type="submission" date="2020-03" db="EMBL/GenBank/DDBJ databases">
        <title>Whole genome shotgun sequence of Phytohabitans suffuscus NBRC 105367.</title>
        <authorList>
            <person name="Komaki H."/>
            <person name="Tamura T."/>
        </authorList>
    </citation>
    <scope>NUCLEOTIDE SEQUENCE [LARGE SCALE GENOMIC DNA]</scope>
    <source>
        <strain evidence="3 4">NBRC 105367</strain>
    </source>
</reference>
<dbReference type="SMART" id="SM00530">
    <property type="entry name" value="HTH_XRE"/>
    <property type="match status" value="1"/>
</dbReference>
<feature type="compositionally biased region" description="Basic and acidic residues" evidence="1">
    <location>
        <begin position="359"/>
        <end position="370"/>
    </location>
</feature>
<dbReference type="PROSITE" id="PS50943">
    <property type="entry name" value="HTH_CROC1"/>
    <property type="match status" value="1"/>
</dbReference>
<organism evidence="3 4">
    <name type="scientific">Phytohabitans suffuscus</name>
    <dbReference type="NCBI Taxonomy" id="624315"/>
    <lineage>
        <taxon>Bacteria</taxon>
        <taxon>Bacillati</taxon>
        <taxon>Actinomycetota</taxon>
        <taxon>Actinomycetes</taxon>
        <taxon>Micromonosporales</taxon>
        <taxon>Micromonosporaceae</taxon>
    </lineage>
</organism>
<feature type="region of interest" description="Disordered" evidence="1">
    <location>
        <begin position="316"/>
        <end position="370"/>
    </location>
</feature>
<accession>A0A6F8YTN4</accession>
<name>A0A6F8YTN4_9ACTN</name>
<sequence length="370" mass="39865">MIDPERLQEAKQALGRRLRDMRTARGLRQKDVAERVVSTRSTVANVETGRQLVDRVFWQQCDALLLAGGQLLGGYDAYRRLERQHHAERDEAARRARWGAAAAGLTGPEQPGSDLPAVRQRFVLEPRTGQDASLASVSLLDQAAGGAWEGLPLTAPGGRFFPGVAVDVEVYPAVDDGRILATVSPADAGWRWRRSPQRRLVAGRVGTPTGDRLFALDAGQASRRLVGVGDDARLIIPRVYRLDAITAALLWAVANLDQSLLLDDARLEASRAAAVQYSRLTRSAVSGDIAQGLDAVSRMWLGSAFCADHISRHSANLTEAPPTGPANSTARRPAPGCCSSTSSTTSRRPPDGSSTALRARRDCSVSRRPP</sequence>
<evidence type="ECO:0000259" key="2">
    <source>
        <dbReference type="PROSITE" id="PS50943"/>
    </source>
</evidence>
<evidence type="ECO:0000313" key="4">
    <source>
        <dbReference type="Proteomes" id="UP000503011"/>
    </source>
</evidence>
<protein>
    <recommendedName>
        <fullName evidence="2">HTH cro/C1-type domain-containing protein</fullName>
    </recommendedName>
</protein>
<dbReference type="Pfam" id="PF13560">
    <property type="entry name" value="HTH_31"/>
    <property type="match status" value="1"/>
</dbReference>
<dbReference type="EMBL" id="AP022871">
    <property type="protein sequence ID" value="BCB89497.1"/>
    <property type="molecule type" value="Genomic_DNA"/>
</dbReference>
<gene>
    <name evidence="3" type="ORF">Psuf_068100</name>
</gene>
<dbReference type="InterPro" id="IPR010982">
    <property type="entry name" value="Lambda_DNA-bd_dom_sf"/>
</dbReference>
<dbReference type="AlphaFoldDB" id="A0A6F8YTN4"/>
<dbReference type="GO" id="GO:0003677">
    <property type="term" value="F:DNA binding"/>
    <property type="evidence" value="ECO:0007669"/>
    <property type="project" value="InterPro"/>
</dbReference>
<dbReference type="Gene3D" id="1.10.260.40">
    <property type="entry name" value="lambda repressor-like DNA-binding domains"/>
    <property type="match status" value="1"/>
</dbReference>
<reference evidence="3 4" key="2">
    <citation type="submission" date="2020-03" db="EMBL/GenBank/DDBJ databases">
        <authorList>
            <person name="Ichikawa N."/>
            <person name="Kimura A."/>
            <person name="Kitahashi Y."/>
            <person name="Uohara A."/>
        </authorList>
    </citation>
    <scope>NUCLEOTIDE SEQUENCE [LARGE SCALE GENOMIC DNA]</scope>
    <source>
        <strain evidence="3 4">NBRC 105367</strain>
    </source>
</reference>
<dbReference type="InterPro" id="IPR001387">
    <property type="entry name" value="Cro/C1-type_HTH"/>
</dbReference>
<feature type="compositionally biased region" description="Low complexity" evidence="1">
    <location>
        <begin position="336"/>
        <end position="355"/>
    </location>
</feature>
<evidence type="ECO:0000256" key="1">
    <source>
        <dbReference type="SAM" id="MobiDB-lite"/>
    </source>
</evidence>
<feature type="domain" description="HTH cro/C1-type" evidence="2">
    <location>
        <begin position="18"/>
        <end position="50"/>
    </location>
</feature>